<gene>
    <name evidence="2" type="primary">LOC105056892</name>
</gene>
<reference evidence="2" key="1">
    <citation type="submission" date="2025-08" db="UniProtKB">
        <authorList>
            <consortium name="RefSeq"/>
        </authorList>
    </citation>
    <scope>IDENTIFICATION</scope>
</reference>
<keyword evidence="1" id="KW-1185">Reference proteome</keyword>
<evidence type="ECO:0000313" key="1">
    <source>
        <dbReference type="Proteomes" id="UP000504607"/>
    </source>
</evidence>
<organism evidence="1 2">
    <name type="scientific">Elaeis guineensis var. tenera</name>
    <name type="common">Oil palm</name>
    <dbReference type="NCBI Taxonomy" id="51953"/>
    <lineage>
        <taxon>Eukaryota</taxon>
        <taxon>Viridiplantae</taxon>
        <taxon>Streptophyta</taxon>
        <taxon>Embryophyta</taxon>
        <taxon>Tracheophyta</taxon>
        <taxon>Spermatophyta</taxon>
        <taxon>Magnoliopsida</taxon>
        <taxon>Liliopsida</taxon>
        <taxon>Arecaceae</taxon>
        <taxon>Arecoideae</taxon>
        <taxon>Cocoseae</taxon>
        <taxon>Elaeidinae</taxon>
        <taxon>Elaeis</taxon>
    </lineage>
</organism>
<dbReference type="RefSeq" id="XP_010937558.1">
    <property type="nucleotide sequence ID" value="XM_010939256.2"/>
</dbReference>
<proteinExistence type="predicted"/>
<protein>
    <submittedName>
        <fullName evidence="2">Uncharacterized protein LOC105056892 isoform X2</fullName>
    </submittedName>
</protein>
<dbReference type="Proteomes" id="UP000504607">
    <property type="component" value="Chromosome 14"/>
</dbReference>
<evidence type="ECO:0000313" key="2">
    <source>
        <dbReference type="RefSeq" id="XP_010937558.1"/>
    </source>
</evidence>
<sequence length="99" mass="10418">MEEDGKEREGGVDVWLPPRCLAPEVAASFPVAVCMPEPLAGYEWRNVCGGGCGFAMAVSEDGSCFAGVGTSMARLAWELGDAIDRKFSSLVPDIYVGAS</sequence>
<name>A0A6I9S5S4_ELAGV</name>
<accession>A0A6I9S5S4</accession>
<dbReference type="GeneID" id="105056892"/>
<dbReference type="KEGG" id="egu:105056892"/>
<dbReference type="AlphaFoldDB" id="A0A6I9S5S4"/>